<dbReference type="RefSeq" id="WP_343193797.1">
    <property type="nucleotide sequence ID" value="NZ_JBCIVJ010000007.1"/>
</dbReference>
<keyword evidence="3" id="KW-1185">Reference proteome</keyword>
<organism evidence="2 3">
    <name type="scientific">Phytobacter palmae</name>
    <dbReference type="NCBI Taxonomy" id="1855371"/>
    <lineage>
        <taxon>Bacteria</taxon>
        <taxon>Pseudomonadati</taxon>
        <taxon>Pseudomonadota</taxon>
        <taxon>Gammaproteobacteria</taxon>
        <taxon>Enterobacterales</taxon>
        <taxon>Enterobacteriaceae</taxon>
        <taxon>Phytobacter</taxon>
    </lineage>
</organism>
<keyword evidence="1" id="KW-0472">Membrane</keyword>
<evidence type="ECO:0000313" key="2">
    <source>
        <dbReference type="EMBL" id="MEN0579433.1"/>
    </source>
</evidence>
<accession>A0ABU9V5X3</accession>
<evidence type="ECO:0000313" key="3">
    <source>
        <dbReference type="Proteomes" id="UP001411173"/>
    </source>
</evidence>
<proteinExistence type="predicted"/>
<protein>
    <submittedName>
        <fullName evidence="2">Uncharacterized protein</fullName>
    </submittedName>
</protein>
<gene>
    <name evidence="2" type="ORF">AAIG39_10480</name>
</gene>
<reference evidence="2 3" key="1">
    <citation type="submission" date="2024-02" db="EMBL/GenBank/DDBJ databases">
        <title>Whole genome of MDR Enterobacteriaceae from southern Thailand.</title>
        <authorList>
            <person name="Surachat K."/>
        </authorList>
    </citation>
    <scope>NUCLEOTIDE SEQUENCE [LARGE SCALE GENOMIC DNA]</scope>
    <source>
        <strain evidence="2 3">PSU_29</strain>
    </source>
</reference>
<comment type="caution">
    <text evidence="2">The sequence shown here is derived from an EMBL/GenBank/DDBJ whole genome shotgun (WGS) entry which is preliminary data.</text>
</comment>
<feature type="transmembrane region" description="Helical" evidence="1">
    <location>
        <begin position="18"/>
        <end position="45"/>
    </location>
</feature>
<dbReference type="Proteomes" id="UP001411173">
    <property type="component" value="Unassembled WGS sequence"/>
</dbReference>
<keyword evidence="1" id="KW-1133">Transmembrane helix</keyword>
<evidence type="ECO:0000256" key="1">
    <source>
        <dbReference type="SAM" id="Phobius"/>
    </source>
</evidence>
<name>A0ABU9V5X3_9ENTR</name>
<sequence length="87" mass="9613">MTLICGERSGHTATYLQLIGGILLMVLLTGHFIAQIVNYPLYAYVVNFSPLSRSRISGSVSSTIATAFSIDEYTQGFTRFVLFEVIM</sequence>
<keyword evidence="1" id="KW-0812">Transmembrane</keyword>
<dbReference type="EMBL" id="JBCIVJ010000007">
    <property type="protein sequence ID" value="MEN0579433.1"/>
    <property type="molecule type" value="Genomic_DNA"/>
</dbReference>